<dbReference type="EC" id="3.2.2.27" evidence="4 9"/>
<dbReference type="Pfam" id="PF03167">
    <property type="entry name" value="UDG"/>
    <property type="match status" value="1"/>
</dbReference>
<name>A0A448V047_9FIRM</name>
<dbReference type="NCBIfam" id="NF003592">
    <property type="entry name" value="PRK05254.1-5"/>
    <property type="match status" value="1"/>
</dbReference>
<evidence type="ECO:0000256" key="9">
    <source>
        <dbReference type="HAMAP-Rule" id="MF_00148"/>
    </source>
</evidence>
<feature type="active site" description="Proton acceptor" evidence="9 10">
    <location>
        <position position="63"/>
    </location>
</feature>
<proteinExistence type="inferred from homology"/>
<dbReference type="EMBL" id="LR134523">
    <property type="protein sequence ID" value="VEJ34771.1"/>
    <property type="molecule type" value="Genomic_DNA"/>
</dbReference>
<comment type="similarity">
    <text evidence="3 9 11">Belongs to the uracil-DNA glycosylase (UDG) superfamily. UNG family.</text>
</comment>
<gene>
    <name evidence="9 13" type="primary">ung</name>
    <name evidence="13" type="ORF">NCTC13079_00313</name>
</gene>
<evidence type="ECO:0000313" key="14">
    <source>
        <dbReference type="Proteomes" id="UP000269544"/>
    </source>
</evidence>
<dbReference type="GO" id="GO:0004844">
    <property type="term" value="F:uracil DNA N-glycosylase activity"/>
    <property type="evidence" value="ECO:0007669"/>
    <property type="project" value="UniProtKB-UniRule"/>
</dbReference>
<dbReference type="NCBIfam" id="NF003589">
    <property type="entry name" value="PRK05254.1-2"/>
    <property type="match status" value="1"/>
</dbReference>
<reference evidence="13 14" key="1">
    <citation type="submission" date="2018-12" db="EMBL/GenBank/DDBJ databases">
        <authorList>
            <consortium name="Pathogen Informatics"/>
        </authorList>
    </citation>
    <scope>NUCLEOTIDE SEQUENCE [LARGE SCALE GENOMIC DNA]</scope>
    <source>
        <strain evidence="13 14">NCTC13079</strain>
    </source>
</reference>
<dbReference type="CDD" id="cd10027">
    <property type="entry name" value="UDG-F1-like"/>
    <property type="match status" value="1"/>
</dbReference>
<evidence type="ECO:0000256" key="10">
    <source>
        <dbReference type="PROSITE-ProRule" id="PRU10072"/>
    </source>
</evidence>
<protein>
    <recommendedName>
        <fullName evidence="5 9">Uracil-DNA glycosylase</fullName>
        <shortName evidence="9">UDG</shortName>
        <ecNumber evidence="4 9">3.2.2.27</ecNumber>
    </recommendedName>
</protein>
<evidence type="ECO:0000256" key="11">
    <source>
        <dbReference type="RuleBase" id="RU003780"/>
    </source>
</evidence>
<dbReference type="InterPro" id="IPR018085">
    <property type="entry name" value="Ura-DNA_Glyclase_AS"/>
</dbReference>
<dbReference type="AlphaFoldDB" id="A0A448V047"/>
<feature type="domain" description="Uracil-DNA glycosylase-like" evidence="12">
    <location>
        <begin position="48"/>
        <end position="207"/>
    </location>
</feature>
<evidence type="ECO:0000256" key="8">
    <source>
        <dbReference type="ARBA" id="ARBA00023204"/>
    </source>
</evidence>
<evidence type="ECO:0000313" key="13">
    <source>
        <dbReference type="EMBL" id="VEJ34771.1"/>
    </source>
</evidence>
<dbReference type="RefSeq" id="WP_126464777.1">
    <property type="nucleotide sequence ID" value="NZ_LR134523.1"/>
</dbReference>
<dbReference type="PANTHER" id="PTHR11264:SF0">
    <property type="entry name" value="URACIL-DNA GLYCOSYLASE"/>
    <property type="match status" value="1"/>
</dbReference>
<dbReference type="KEGG" id="piv:NCTC13079_00313"/>
<evidence type="ECO:0000256" key="7">
    <source>
        <dbReference type="ARBA" id="ARBA00022801"/>
    </source>
</evidence>
<evidence type="ECO:0000256" key="2">
    <source>
        <dbReference type="ARBA" id="ARBA00002631"/>
    </source>
</evidence>
<evidence type="ECO:0000259" key="12">
    <source>
        <dbReference type="SMART" id="SM00986"/>
    </source>
</evidence>
<accession>A0A448V047</accession>
<dbReference type="SUPFAM" id="SSF52141">
    <property type="entry name" value="Uracil-DNA glycosylase-like"/>
    <property type="match status" value="1"/>
</dbReference>
<evidence type="ECO:0000256" key="6">
    <source>
        <dbReference type="ARBA" id="ARBA00022763"/>
    </source>
</evidence>
<dbReference type="NCBIfam" id="NF003588">
    <property type="entry name" value="PRK05254.1-1"/>
    <property type="match status" value="1"/>
</dbReference>
<evidence type="ECO:0000256" key="3">
    <source>
        <dbReference type="ARBA" id="ARBA00008184"/>
    </source>
</evidence>
<dbReference type="GO" id="GO:0097510">
    <property type="term" value="P:base-excision repair, AP site formation via deaminated base removal"/>
    <property type="evidence" value="ECO:0007669"/>
    <property type="project" value="TreeGrafter"/>
</dbReference>
<dbReference type="OrthoDB" id="9804372at2"/>
<dbReference type="PROSITE" id="PS00130">
    <property type="entry name" value="U_DNA_GLYCOSYLASE"/>
    <property type="match status" value="1"/>
</dbReference>
<dbReference type="SMART" id="SM00987">
    <property type="entry name" value="UreE_C"/>
    <property type="match status" value="1"/>
</dbReference>
<dbReference type="Proteomes" id="UP000269544">
    <property type="component" value="Chromosome"/>
</dbReference>
<dbReference type="PANTHER" id="PTHR11264">
    <property type="entry name" value="URACIL-DNA GLYCOSYLASE"/>
    <property type="match status" value="1"/>
</dbReference>
<dbReference type="InterPro" id="IPR036895">
    <property type="entry name" value="Uracil-DNA_glycosylase-like_sf"/>
</dbReference>
<keyword evidence="13" id="KW-0326">Glycosidase</keyword>
<evidence type="ECO:0000256" key="1">
    <source>
        <dbReference type="ARBA" id="ARBA00001400"/>
    </source>
</evidence>
<dbReference type="InterPro" id="IPR005122">
    <property type="entry name" value="Uracil-DNA_glycosylase-like"/>
</dbReference>
<sequence length="222" mass="25665">MIFGNDWDIYLKDEMEKPYYRDLRRLLAEEYRNFTVYPPAKDVFRAMKLTPFADTKVVLLGQDPYHGPGQAQGLSFSVDRNMPLPPSLKNIYKELEDDTGICRKEGDLTDWAKQGVLLLNTTLTVRHKQPMSHAKIGWELFTDRVIRLVGEKEDPVVFLLWGGHARSKKKLIERKNHLVIESPHPSPLSAYRGFFGSRCFSRTNDFLTAEGEEPIDWSEHVL</sequence>
<keyword evidence="7 9" id="KW-0378">Hydrolase</keyword>
<keyword evidence="14" id="KW-1185">Reference proteome</keyword>
<comment type="function">
    <text evidence="2 9 11">Excises uracil residues from the DNA which can arise as a result of misincorporation of dUMP residues by DNA polymerase or due to deamination of cytosine.</text>
</comment>
<evidence type="ECO:0000256" key="5">
    <source>
        <dbReference type="ARBA" id="ARBA00018429"/>
    </source>
</evidence>
<dbReference type="NCBIfam" id="NF003591">
    <property type="entry name" value="PRK05254.1-4"/>
    <property type="match status" value="1"/>
</dbReference>
<evidence type="ECO:0000256" key="4">
    <source>
        <dbReference type="ARBA" id="ARBA00012030"/>
    </source>
</evidence>
<organism evidence="13 14">
    <name type="scientific">Aedoeadaptatus ivorii</name>
    <dbReference type="NCBI Taxonomy" id="54006"/>
    <lineage>
        <taxon>Bacteria</taxon>
        <taxon>Bacillati</taxon>
        <taxon>Bacillota</taxon>
        <taxon>Tissierellia</taxon>
        <taxon>Tissierellales</taxon>
        <taxon>Peptoniphilaceae</taxon>
        <taxon>Aedoeadaptatus</taxon>
    </lineage>
</organism>
<dbReference type="InterPro" id="IPR002043">
    <property type="entry name" value="UDG_fam1"/>
</dbReference>
<dbReference type="SMART" id="SM00986">
    <property type="entry name" value="UDG"/>
    <property type="match status" value="1"/>
</dbReference>
<dbReference type="NCBIfam" id="TIGR00628">
    <property type="entry name" value="ung"/>
    <property type="match status" value="1"/>
</dbReference>
<comment type="subcellular location">
    <subcellularLocation>
        <location evidence="9">Cytoplasm</location>
    </subcellularLocation>
</comment>
<dbReference type="FunFam" id="3.40.470.10:FF:000001">
    <property type="entry name" value="Uracil-DNA glycosylase"/>
    <property type="match status" value="1"/>
</dbReference>
<keyword evidence="8 9" id="KW-0234">DNA repair</keyword>
<dbReference type="HAMAP" id="MF_00148">
    <property type="entry name" value="UDG"/>
    <property type="match status" value="1"/>
</dbReference>
<keyword evidence="9" id="KW-0963">Cytoplasm</keyword>
<dbReference type="GO" id="GO:0005737">
    <property type="term" value="C:cytoplasm"/>
    <property type="evidence" value="ECO:0007669"/>
    <property type="project" value="UniProtKB-SubCell"/>
</dbReference>
<comment type="catalytic activity">
    <reaction evidence="1 9 11">
        <text>Hydrolyzes single-stranded DNA or mismatched double-stranded DNA and polynucleotides, releasing free uracil.</text>
        <dbReference type="EC" id="3.2.2.27"/>
    </reaction>
</comment>
<keyword evidence="6 9" id="KW-0227">DNA damage</keyword>
<dbReference type="Gene3D" id="3.40.470.10">
    <property type="entry name" value="Uracil-DNA glycosylase-like domain"/>
    <property type="match status" value="1"/>
</dbReference>